<organism evidence="2 3">
    <name type="scientific">Spiroplasma melliferum KC3</name>
    <dbReference type="NCBI Taxonomy" id="570509"/>
    <lineage>
        <taxon>Bacteria</taxon>
        <taxon>Bacillati</taxon>
        <taxon>Mycoplasmatota</taxon>
        <taxon>Mollicutes</taxon>
        <taxon>Entomoplasmatales</taxon>
        <taxon>Spiroplasmataceae</taxon>
        <taxon>Spiroplasma</taxon>
    </lineage>
</organism>
<dbReference type="Pfam" id="PF12461">
    <property type="entry name" value="DUF3688"/>
    <property type="match status" value="1"/>
</dbReference>
<evidence type="ECO:0000313" key="2">
    <source>
        <dbReference type="EMBL" id="KAI92508.1"/>
    </source>
</evidence>
<dbReference type="InterPro" id="IPR022160">
    <property type="entry name" value="Phage_1-C74_Orf1"/>
</dbReference>
<gene>
    <name evidence="2" type="ORF">SPM_004175</name>
</gene>
<feature type="compositionally biased region" description="Low complexity" evidence="1">
    <location>
        <begin position="24"/>
        <end position="37"/>
    </location>
</feature>
<dbReference type="RefSeq" id="WP_004028282.1">
    <property type="nucleotide sequence ID" value="NZ_AGBZ02000002.1"/>
</dbReference>
<feature type="compositionally biased region" description="Basic and acidic residues" evidence="1">
    <location>
        <begin position="38"/>
        <end position="48"/>
    </location>
</feature>
<dbReference type="InterPro" id="IPR054816">
    <property type="entry name" value="Lipoprotein_mollicutes-type_CS"/>
</dbReference>
<evidence type="ECO:0008006" key="4">
    <source>
        <dbReference type="Google" id="ProtNLM"/>
    </source>
</evidence>
<dbReference type="NCBIfam" id="NF038029">
    <property type="entry name" value="LP_plasma"/>
    <property type="match status" value="1"/>
</dbReference>
<comment type="caution">
    <text evidence="2">The sequence shown here is derived from an EMBL/GenBank/DDBJ whole genome shotgun (WGS) entry which is preliminary data.</text>
</comment>
<sequence>MKKLLSILGTIGLTATSTTTLISCEKPNNNENGGNKPEQQKPPEESKWKIPSTINKPLNGIDNKYYIVIWRNSENSNWKINKFLNNQETFFIDFDSRLQKSKVNGFYDLGVLRQQSTMIYWHEDNGNYFKSVYYWDGNGEPKTPDIDNNGKITNWKE</sequence>
<evidence type="ECO:0000313" key="3">
    <source>
        <dbReference type="Proteomes" id="UP000004057"/>
    </source>
</evidence>
<name>A0AAI9T326_SPIME</name>
<dbReference type="Proteomes" id="UP000004057">
    <property type="component" value="Unassembled WGS sequence"/>
</dbReference>
<protein>
    <recommendedName>
        <fullName evidence="4">Lipoprotein</fullName>
    </recommendedName>
</protein>
<reference evidence="2 3" key="1">
    <citation type="journal article" date="2012" name="J. Proteome Res.">
        <title>Application of Spiroplasma melliferum proteogenomic profiling for the discovery of virulence factors and pathogenicity mechanisms in host-associated spiroplasmas.</title>
        <authorList>
            <person name="Alexeev D."/>
            <person name="Kostrjukova E."/>
            <person name="Aliper A."/>
            <person name="Popenko A."/>
            <person name="Bazaleev N."/>
            <person name="Tyakht A."/>
            <person name="Selezneva O."/>
            <person name="Akopian T."/>
            <person name="Prichodko E."/>
            <person name="Kondratov I."/>
            <person name="Chukin M."/>
            <person name="Demina I."/>
            <person name="Galyamina M."/>
            <person name="Kamashev D."/>
            <person name="Vanyushkina A."/>
            <person name="Ladygina V."/>
            <person name="Levitskii S."/>
            <person name="Lazarev V."/>
            <person name="Govorun V."/>
        </authorList>
    </citation>
    <scope>NUCLEOTIDE SEQUENCE [LARGE SCALE GENOMIC DNA]</scope>
    <source>
        <strain evidence="2 3">KC3</strain>
    </source>
</reference>
<accession>A0AAI9T326</accession>
<dbReference type="PROSITE" id="PS51257">
    <property type="entry name" value="PROKAR_LIPOPROTEIN"/>
    <property type="match status" value="1"/>
</dbReference>
<dbReference type="EMBL" id="AGBZ02000002">
    <property type="protein sequence ID" value="KAI92508.1"/>
    <property type="molecule type" value="Genomic_DNA"/>
</dbReference>
<feature type="region of interest" description="Disordered" evidence="1">
    <location>
        <begin position="24"/>
        <end position="50"/>
    </location>
</feature>
<dbReference type="AlphaFoldDB" id="A0AAI9T326"/>
<evidence type="ECO:0000256" key="1">
    <source>
        <dbReference type="SAM" id="MobiDB-lite"/>
    </source>
</evidence>
<proteinExistence type="predicted"/>